<reference evidence="2" key="1">
    <citation type="submission" date="2012-05" db="EMBL/GenBank/DDBJ databases">
        <authorList>
            <person name="Han B."/>
            <person name="Lu Y."/>
            <person name="Feng Q."/>
            <person name="Zhao Q."/>
            <person name="Lu T.T."/>
            <person name="Li Y."/>
            <person name="Liu K.Y."/>
            <person name="Huang X.H."/>
            <person name="Fan D.L."/>
            <person name="Weng Q.J."/>
            <person name="Zhang L."/>
            <person name="Lu Y.Q."/>
            <person name="Guo Y.L."/>
            <person name="Li W.J."/>
            <person name="Zhou C.C."/>
            <person name="Lu H.Y."/>
            <person name="Huang T."/>
            <person name="Zhu C.R."/>
            <person name="Zhao Y."/>
            <person name="Hu T."/>
            <person name="Yao N."/>
        </authorList>
    </citation>
    <scope>NUCLEOTIDE SEQUENCE</scope>
</reference>
<organism evidence="2">
    <name type="scientific">Phyllostachys edulis</name>
    <name type="common">Tortoise shell bamboo</name>
    <name type="synonym">Bambusa edulis</name>
    <dbReference type="NCBI Taxonomy" id="38705"/>
    <lineage>
        <taxon>Eukaryota</taxon>
        <taxon>Viridiplantae</taxon>
        <taxon>Streptophyta</taxon>
        <taxon>Embryophyta</taxon>
        <taxon>Tracheophyta</taxon>
        <taxon>Spermatophyta</taxon>
        <taxon>Magnoliopsida</taxon>
        <taxon>Liliopsida</taxon>
        <taxon>Poales</taxon>
        <taxon>Poaceae</taxon>
        <taxon>BOP clade</taxon>
        <taxon>Bambusoideae</taxon>
        <taxon>Arundinarodae</taxon>
        <taxon>Arundinarieae</taxon>
        <taxon>Arundinariinae</taxon>
        <taxon>Phyllostachys</taxon>
    </lineage>
</organism>
<accession>L0P1P0</accession>
<feature type="compositionally biased region" description="Basic and acidic residues" evidence="1">
    <location>
        <begin position="25"/>
        <end position="36"/>
    </location>
</feature>
<evidence type="ECO:0000313" key="2">
    <source>
        <dbReference type="EMBL" id="CCI55354.1"/>
    </source>
</evidence>
<gene>
    <name evidence="2" type="primary">PH01B019A14.23</name>
</gene>
<proteinExistence type="predicted"/>
<sequence>MQETGTRQRRSKGTPQVSAEFSGIKTREDQIKERSKSKSIKRVLPSRNDIPQVSNTENDFLINPFTEKEFYTNKFFGVAQKVKNGMQTRFWEDIWLGDTPLKNQYPILYNVAIFLSRHWLRVWPTLQKLDQKEAILAGSARLEFVVKQILSFHECRFSNRICNDGV</sequence>
<dbReference type="EMBL" id="FO203439">
    <property type="protein sequence ID" value="CCI55354.1"/>
    <property type="molecule type" value="Genomic_DNA"/>
</dbReference>
<feature type="region of interest" description="Disordered" evidence="1">
    <location>
        <begin position="1"/>
        <end position="39"/>
    </location>
</feature>
<dbReference type="AlphaFoldDB" id="L0P1P0"/>
<evidence type="ECO:0000256" key="1">
    <source>
        <dbReference type="SAM" id="MobiDB-lite"/>
    </source>
</evidence>
<name>L0P1P0_PHYED</name>
<protein>
    <submittedName>
        <fullName evidence="2">PH01B019A14.23 protein</fullName>
    </submittedName>
</protein>